<dbReference type="AlphaFoldDB" id="A0A951IXL1"/>
<dbReference type="EMBL" id="RPHB01000007">
    <property type="protein sequence ID" value="MBW3469055.1"/>
    <property type="molecule type" value="Genomic_DNA"/>
</dbReference>
<keyword evidence="3" id="KW-1185">Reference proteome</keyword>
<protein>
    <submittedName>
        <fullName evidence="2">Uncharacterized protein</fullName>
    </submittedName>
</protein>
<organism evidence="2 3">
    <name type="scientific">Arthrospiribacter ruber</name>
    <dbReference type="NCBI Taxonomy" id="2487934"/>
    <lineage>
        <taxon>Bacteria</taxon>
        <taxon>Pseudomonadati</taxon>
        <taxon>Bacteroidota</taxon>
        <taxon>Cytophagia</taxon>
        <taxon>Cytophagales</taxon>
        <taxon>Cyclobacteriaceae</taxon>
        <taxon>Arthrospiribacter</taxon>
    </lineage>
</organism>
<accession>A0A951IXL1</accession>
<proteinExistence type="predicted"/>
<evidence type="ECO:0000313" key="2">
    <source>
        <dbReference type="EMBL" id="MBW3469055.1"/>
    </source>
</evidence>
<name>A0A951IXL1_9BACT</name>
<dbReference type="RefSeq" id="WP_219291415.1">
    <property type="nucleotide sequence ID" value="NZ_RPHB01000007.1"/>
</dbReference>
<dbReference type="Proteomes" id="UP000727490">
    <property type="component" value="Unassembled WGS sequence"/>
</dbReference>
<keyword evidence="1" id="KW-1133">Transmembrane helix</keyword>
<keyword evidence="1" id="KW-0812">Transmembrane</keyword>
<evidence type="ECO:0000313" key="3">
    <source>
        <dbReference type="Proteomes" id="UP000727490"/>
    </source>
</evidence>
<feature type="transmembrane region" description="Helical" evidence="1">
    <location>
        <begin position="14"/>
        <end position="35"/>
    </location>
</feature>
<reference evidence="2 3" key="1">
    <citation type="journal article" date="2020" name="Syst. Appl. Microbiol.">
        <title>Arthrospiribacter ruber gen. nov., sp. nov., a novel bacterium isolated from Arthrospira cultures.</title>
        <authorList>
            <person name="Waleron M."/>
            <person name="Misztak A."/>
            <person name="Waleron M.M."/>
            <person name="Furmaniak M."/>
            <person name="Mrozik A."/>
            <person name="Waleron K."/>
        </authorList>
    </citation>
    <scope>NUCLEOTIDE SEQUENCE [LARGE SCALE GENOMIC DNA]</scope>
    <source>
        <strain evidence="2 3">DPMB0001</strain>
    </source>
</reference>
<evidence type="ECO:0000256" key="1">
    <source>
        <dbReference type="SAM" id="Phobius"/>
    </source>
</evidence>
<sequence length="188" mass="21327">MVTVLIYQGSKGDLGFAIVGPLILTIGFLTMKLFIYANLFKPYNAGGQAIKELKGEKTEVLENVCVYIKGFDLFDQKNSFPPNIRKTIYDFDKADLVLTEQSMVLMGKSEKFGGEAYAYPVEILIDKSWLTSLPKAQIKNWEQNNNSINIQIEDYQYKNPIKIDFKDKTEEIKRWLTAPTHKQGVGGS</sequence>
<gene>
    <name evidence="2" type="ORF">EGN73_14740</name>
</gene>
<keyword evidence="1" id="KW-0472">Membrane</keyword>
<comment type="caution">
    <text evidence="2">The sequence shown here is derived from an EMBL/GenBank/DDBJ whole genome shotgun (WGS) entry which is preliminary data.</text>
</comment>